<sequence>MSSAAILTSDWFLLGRDLYYRKFEMYNMFWQPEVHLNNFIVSSASYGGPIAIRRDEQKLVKVKGSMGQPIISIFSGSGRQIASFKIALW</sequence>
<dbReference type="OrthoDB" id="10051975at2759"/>
<feature type="domain" description="Vps16 N-terminal" evidence="1">
    <location>
        <begin position="8"/>
        <end position="84"/>
    </location>
</feature>
<dbReference type="Pfam" id="PF04841">
    <property type="entry name" value="Vps16_N"/>
    <property type="match status" value="1"/>
</dbReference>
<dbReference type="GO" id="GO:0005765">
    <property type="term" value="C:lysosomal membrane"/>
    <property type="evidence" value="ECO:0007669"/>
    <property type="project" value="TreeGrafter"/>
</dbReference>
<dbReference type="GO" id="GO:0006886">
    <property type="term" value="P:intracellular protein transport"/>
    <property type="evidence" value="ECO:0007669"/>
    <property type="project" value="InterPro"/>
</dbReference>
<name>A0A9P0PXZ6_ACAOB</name>
<dbReference type="InterPro" id="IPR006926">
    <property type="entry name" value="Vps16_N"/>
</dbReference>
<keyword evidence="3" id="KW-1185">Reference proteome</keyword>
<dbReference type="AlphaFoldDB" id="A0A9P0PXZ6"/>
<proteinExistence type="predicted"/>
<evidence type="ECO:0000259" key="1">
    <source>
        <dbReference type="Pfam" id="PF04841"/>
    </source>
</evidence>
<dbReference type="InterPro" id="IPR016534">
    <property type="entry name" value="VPS16"/>
</dbReference>
<evidence type="ECO:0000313" key="2">
    <source>
        <dbReference type="EMBL" id="CAH2001423.1"/>
    </source>
</evidence>
<dbReference type="Proteomes" id="UP001152888">
    <property type="component" value="Unassembled WGS sequence"/>
</dbReference>
<dbReference type="GO" id="GO:0003779">
    <property type="term" value="F:actin binding"/>
    <property type="evidence" value="ECO:0007669"/>
    <property type="project" value="TreeGrafter"/>
</dbReference>
<dbReference type="PANTHER" id="PTHR12811:SF0">
    <property type="entry name" value="VACUOLAR PROTEIN SORTING-ASSOCIATED PROTEIN 16 HOMOLOG"/>
    <property type="match status" value="1"/>
</dbReference>
<dbReference type="PANTHER" id="PTHR12811">
    <property type="entry name" value="VACUOLAR PROTEIN SORTING VPS16"/>
    <property type="match status" value="1"/>
</dbReference>
<dbReference type="GO" id="GO:0016197">
    <property type="term" value="P:endosomal transport"/>
    <property type="evidence" value="ECO:0007669"/>
    <property type="project" value="TreeGrafter"/>
</dbReference>
<reference evidence="2" key="1">
    <citation type="submission" date="2022-03" db="EMBL/GenBank/DDBJ databases">
        <authorList>
            <person name="Sayadi A."/>
        </authorList>
    </citation>
    <scope>NUCLEOTIDE SEQUENCE</scope>
</reference>
<accession>A0A9P0PXZ6</accession>
<dbReference type="GO" id="GO:0042144">
    <property type="term" value="P:vacuole fusion, non-autophagic"/>
    <property type="evidence" value="ECO:0007669"/>
    <property type="project" value="TreeGrafter"/>
</dbReference>
<gene>
    <name evidence="2" type="ORF">ACAOBT_LOCUS26191</name>
</gene>
<organism evidence="2 3">
    <name type="scientific">Acanthoscelides obtectus</name>
    <name type="common">Bean weevil</name>
    <name type="synonym">Bruchus obtectus</name>
    <dbReference type="NCBI Taxonomy" id="200917"/>
    <lineage>
        <taxon>Eukaryota</taxon>
        <taxon>Metazoa</taxon>
        <taxon>Ecdysozoa</taxon>
        <taxon>Arthropoda</taxon>
        <taxon>Hexapoda</taxon>
        <taxon>Insecta</taxon>
        <taxon>Pterygota</taxon>
        <taxon>Neoptera</taxon>
        <taxon>Endopterygota</taxon>
        <taxon>Coleoptera</taxon>
        <taxon>Polyphaga</taxon>
        <taxon>Cucujiformia</taxon>
        <taxon>Chrysomeloidea</taxon>
        <taxon>Chrysomelidae</taxon>
        <taxon>Bruchinae</taxon>
        <taxon>Bruchini</taxon>
        <taxon>Acanthoscelides</taxon>
    </lineage>
</organism>
<dbReference type="GO" id="GO:0030897">
    <property type="term" value="C:HOPS complex"/>
    <property type="evidence" value="ECO:0007669"/>
    <property type="project" value="TreeGrafter"/>
</dbReference>
<evidence type="ECO:0000313" key="3">
    <source>
        <dbReference type="Proteomes" id="UP001152888"/>
    </source>
</evidence>
<comment type="caution">
    <text evidence="2">The sequence shown here is derived from an EMBL/GenBank/DDBJ whole genome shotgun (WGS) entry which is preliminary data.</text>
</comment>
<dbReference type="EMBL" id="CAKOFQ010007448">
    <property type="protein sequence ID" value="CAH2001423.1"/>
    <property type="molecule type" value="Genomic_DNA"/>
</dbReference>
<protein>
    <recommendedName>
        <fullName evidence="1">Vps16 N-terminal domain-containing protein</fullName>
    </recommendedName>
</protein>
<dbReference type="GO" id="GO:0005768">
    <property type="term" value="C:endosome"/>
    <property type="evidence" value="ECO:0007669"/>
    <property type="project" value="TreeGrafter"/>
</dbReference>